<dbReference type="Proteomes" id="UP000192578">
    <property type="component" value="Unassembled WGS sequence"/>
</dbReference>
<dbReference type="CDD" id="cd01882">
    <property type="entry name" value="BMS1"/>
    <property type="match status" value="1"/>
</dbReference>
<dbReference type="InterPro" id="IPR030387">
    <property type="entry name" value="G_Bms1/Tsr1_dom"/>
</dbReference>
<feature type="compositionally biased region" description="Basic and acidic residues" evidence="11">
    <location>
        <begin position="31"/>
        <end position="61"/>
    </location>
</feature>
<keyword evidence="5" id="KW-0378">Hydrolase</keyword>
<comment type="caution">
    <text evidence="13">The sequence shown here is derived from an EMBL/GenBank/DDBJ whole genome shotgun (WGS) entry which is preliminary data.</text>
</comment>
<evidence type="ECO:0000256" key="9">
    <source>
        <dbReference type="ARBA" id="ARBA00049117"/>
    </source>
</evidence>
<dbReference type="AlphaFoldDB" id="A0A9X6RLI1"/>
<evidence type="ECO:0000256" key="11">
    <source>
        <dbReference type="SAM" id="MobiDB-lite"/>
    </source>
</evidence>
<dbReference type="InterPro" id="IPR039761">
    <property type="entry name" value="Bms1/Tsr1"/>
</dbReference>
<dbReference type="OrthoDB" id="10260897at2759"/>
<keyword evidence="3" id="KW-0597">Phosphoprotein</keyword>
<name>A0A9X6RLI1_HYPEX</name>
<dbReference type="Gene3D" id="3.40.50.300">
    <property type="entry name" value="P-loop containing nucleotide triphosphate hydrolases"/>
    <property type="match status" value="1"/>
</dbReference>
<keyword evidence="6" id="KW-0067">ATP-binding</keyword>
<feature type="domain" description="Bms1-type G" evidence="12">
    <location>
        <begin position="100"/>
        <end position="264"/>
    </location>
</feature>
<feature type="compositionally biased region" description="Acidic residues" evidence="11">
    <location>
        <begin position="506"/>
        <end position="527"/>
    </location>
</feature>
<keyword evidence="14" id="KW-1185">Reference proteome</keyword>
<feature type="region of interest" description="Disordered" evidence="11">
    <location>
        <begin position="466"/>
        <end position="553"/>
    </location>
</feature>
<dbReference type="InterPro" id="IPR007034">
    <property type="entry name" value="BMS1_TSR1_C"/>
</dbReference>
<feature type="region of interest" description="Disordered" evidence="11">
    <location>
        <begin position="1073"/>
        <end position="1092"/>
    </location>
</feature>
<feature type="compositionally biased region" description="Acidic residues" evidence="11">
    <location>
        <begin position="676"/>
        <end position="699"/>
    </location>
</feature>
<comment type="catalytic activity">
    <reaction evidence="9">
        <text>GTP + H2O = GDP + phosphate + H(+)</text>
        <dbReference type="Rhea" id="RHEA:19669"/>
        <dbReference type="ChEBI" id="CHEBI:15377"/>
        <dbReference type="ChEBI" id="CHEBI:15378"/>
        <dbReference type="ChEBI" id="CHEBI:37565"/>
        <dbReference type="ChEBI" id="CHEBI:43474"/>
        <dbReference type="ChEBI" id="CHEBI:58189"/>
    </reaction>
    <physiologicalReaction direction="left-to-right" evidence="9">
        <dbReference type="Rhea" id="RHEA:19670"/>
    </physiologicalReaction>
</comment>
<comment type="subcellular location">
    <subcellularLocation>
        <location evidence="1">Nucleus</location>
        <location evidence="1">Nucleolus</location>
    </subcellularLocation>
</comment>
<dbReference type="Pfam" id="PF08142">
    <property type="entry name" value="AARP2CN"/>
    <property type="match status" value="1"/>
</dbReference>
<proteinExistence type="inferred from homology"/>
<dbReference type="InterPro" id="IPR027417">
    <property type="entry name" value="P-loop_NTPase"/>
</dbReference>
<evidence type="ECO:0000256" key="5">
    <source>
        <dbReference type="ARBA" id="ARBA00022801"/>
    </source>
</evidence>
<evidence type="ECO:0000256" key="3">
    <source>
        <dbReference type="ARBA" id="ARBA00022553"/>
    </source>
</evidence>
<gene>
    <name evidence="13" type="ORF">BV898_16353</name>
</gene>
<dbReference type="Pfam" id="PF04950">
    <property type="entry name" value="RIBIOP_C"/>
    <property type="match status" value="1"/>
</dbReference>
<evidence type="ECO:0000256" key="7">
    <source>
        <dbReference type="ARBA" id="ARBA00023134"/>
    </source>
</evidence>
<feature type="compositionally biased region" description="Basic and acidic residues" evidence="11">
    <location>
        <begin position="661"/>
        <end position="675"/>
    </location>
</feature>
<dbReference type="SUPFAM" id="SSF52540">
    <property type="entry name" value="P-loop containing nucleoside triphosphate hydrolases"/>
    <property type="match status" value="1"/>
</dbReference>
<keyword evidence="8" id="KW-0539">Nucleus</keyword>
<accession>A0A9X6RLI1</accession>
<keyword evidence="4" id="KW-0547">Nucleotide-binding</keyword>
<dbReference type="GO" id="GO:0005654">
    <property type="term" value="C:nucleoplasm"/>
    <property type="evidence" value="ECO:0007669"/>
    <property type="project" value="UniProtKB-ARBA"/>
</dbReference>
<dbReference type="GO" id="GO:0005524">
    <property type="term" value="F:ATP binding"/>
    <property type="evidence" value="ECO:0007669"/>
    <property type="project" value="UniProtKB-KW"/>
</dbReference>
<protein>
    <submittedName>
        <fullName evidence="13">Ribosome biogenesis protein BMS1-like protein</fullName>
    </submittedName>
</protein>
<dbReference type="PANTHER" id="PTHR12858">
    <property type="entry name" value="RIBOSOME BIOGENESIS PROTEIN"/>
    <property type="match status" value="1"/>
</dbReference>
<dbReference type="GO" id="GO:0000479">
    <property type="term" value="P:endonucleolytic cleavage of tricistronic rRNA transcript (SSU-rRNA, 5.8S rRNA, LSU-rRNA)"/>
    <property type="evidence" value="ECO:0007669"/>
    <property type="project" value="TreeGrafter"/>
</dbReference>
<dbReference type="PROSITE" id="PS51714">
    <property type="entry name" value="G_BMS1"/>
    <property type="match status" value="1"/>
</dbReference>
<sequence>MDGKKAKTPAAGASTSADESHKNHRKSKSGRKADKKEGSRLKTDPALRKQKDALSAKERNPKAFAIQNPQKAERIGRRTADITEKRTRIPEVDRTPDLPPPFVVAIVGPPKVGKTTLLEGLIKSLTRNSVHNVRGPVTIVSGKKRRVTLIECNNDINAMIDVAKCADLILLLVDAKFGFEMETFEFLNICQVHGFPKIIGVLTHLDLFRESKAMQKTKKRLKQRFWTEIYQGAKLFYISGQKNGEYMRRDVKNLSRYVGISALKNRPLQWRAAHPYVLVDRMEDVTDPEQIRMHPKQDREVCLYGFVRGAHLKEKQWAHIAGCGDHMMDEVTLLEDPCPLPDSEKKRSLNEKEKLVYAPFSGLGGVQYDKDAIYINLGGSHHHRTAKPERALERPRKPTAFEQLLDTFKESDAMLDENLKAAEFTLLAGGKAVTGEEFDANNRLLSTKRQEVVEDSDGRKRRRVVFGEGVTMEGGDDDMDDESDGEDDDEMEGGGGVGRLLAGGDSDVEGEDDFEFEDSDEDDDEDESGRSSRWKTDLSGKASSMFHSKQTHIGNLKRLIYGEEQQTEEDPDEVLGGLFRVVQKHSQEAGSRRGVNTDESTKFTPASKKDLDGADDLRKRLAGLFVAKKTGEEDDEGDGKAAENGDDEDDEEVYGDFEDIESGRIFKSDVPVKDDEINDSDMDDDDMDGRGDEDDDDQETAPKSSGKHKPDEIEETNRLLAKKRKLKEMFDAQFDEDKTVGEKKSHLDFMKEEVEQQAQLNRSEFSTLDEEQRIKYEGYRPGLYVRIKFNKLPCELVDNFDPTYPCLIGGLLSQEQNIGFVQVRLKKHRWYPKILKNRDPIIVSMGWRRFQTIPIFSTQDHNMRNRQIKYTPQHMHCIATIYGPITPPSTGMLTVESVKAAGQDTTFRITSTGVVLDLNKSVDVVKKLKLTGEPMKIFRKTAFIKGMFNSSLEVSRFEGAAIRTVSGIRGQIKRALKEPAGAFRATFEDKILPSDIVFVRTWYQVDVPKFYNPLTNLLLTHELRLQWQGMRRVGEIRRDLGTKAPLDVDSLYKPVVRKERRFKPLVVPKDLQSSLPYKDKPKNKMAKGKAHPDMQKVAVILEPKERSIGQMLKEMEAIHRDKAAKQRKKALAENASHRSAEKLLKEKYDAAQRRIKKAVCKRLDRRQSKKDLV</sequence>
<dbReference type="PANTHER" id="PTHR12858:SF2">
    <property type="entry name" value="RIBOSOME BIOGENESIS PROTEIN BMS1 HOMOLOG"/>
    <property type="match status" value="1"/>
</dbReference>
<feature type="region of interest" description="Disordered" evidence="11">
    <location>
        <begin position="585"/>
        <end position="715"/>
    </location>
</feature>
<feature type="compositionally biased region" description="Acidic residues" evidence="11">
    <location>
        <begin position="644"/>
        <end position="660"/>
    </location>
</feature>
<reference evidence="14" key="1">
    <citation type="submission" date="2017-01" db="EMBL/GenBank/DDBJ databases">
        <title>Comparative genomics of anhydrobiosis in the tardigrade Hypsibius dujardini.</title>
        <authorList>
            <person name="Yoshida Y."/>
            <person name="Koutsovoulos G."/>
            <person name="Laetsch D."/>
            <person name="Stevens L."/>
            <person name="Kumar S."/>
            <person name="Horikawa D."/>
            <person name="Ishino K."/>
            <person name="Komine S."/>
            <person name="Tomita M."/>
            <person name="Blaxter M."/>
            <person name="Arakawa K."/>
        </authorList>
    </citation>
    <scope>NUCLEOTIDE SEQUENCE [LARGE SCALE GENOMIC DNA]</scope>
    <source>
        <strain evidence="14">Z151</strain>
    </source>
</reference>
<dbReference type="GO" id="GO:0003924">
    <property type="term" value="F:GTPase activity"/>
    <property type="evidence" value="ECO:0007669"/>
    <property type="project" value="TreeGrafter"/>
</dbReference>
<feature type="compositionally biased region" description="Polar residues" evidence="11">
    <location>
        <begin position="541"/>
        <end position="553"/>
    </location>
</feature>
<keyword evidence="2" id="KW-0690">Ribosome biogenesis</keyword>
<feature type="compositionally biased region" description="Basic and acidic residues" evidence="11">
    <location>
        <begin position="585"/>
        <end position="619"/>
    </location>
</feature>
<feature type="compositionally biased region" description="Basic and acidic residues" evidence="11">
    <location>
        <begin position="528"/>
        <end position="538"/>
    </location>
</feature>
<evidence type="ECO:0000256" key="6">
    <source>
        <dbReference type="ARBA" id="ARBA00022840"/>
    </source>
</evidence>
<evidence type="ECO:0000256" key="10">
    <source>
        <dbReference type="ARBA" id="ARBA00061391"/>
    </source>
</evidence>
<feature type="compositionally biased region" description="Basic and acidic residues" evidence="11">
    <location>
        <begin position="1135"/>
        <end position="1147"/>
    </location>
</feature>
<dbReference type="EMBL" id="MTYJ01000243">
    <property type="protein sequence ID" value="OWA51892.1"/>
    <property type="molecule type" value="Genomic_DNA"/>
</dbReference>
<evidence type="ECO:0000313" key="14">
    <source>
        <dbReference type="Proteomes" id="UP000192578"/>
    </source>
</evidence>
<feature type="region of interest" description="Disordered" evidence="11">
    <location>
        <begin position="1122"/>
        <end position="1147"/>
    </location>
</feature>
<evidence type="ECO:0000256" key="2">
    <source>
        <dbReference type="ARBA" id="ARBA00022517"/>
    </source>
</evidence>
<evidence type="ECO:0000256" key="4">
    <source>
        <dbReference type="ARBA" id="ARBA00022741"/>
    </source>
</evidence>
<keyword evidence="7" id="KW-0342">GTP-binding</keyword>
<dbReference type="FunFam" id="3.40.50.300:FF:000105">
    <property type="entry name" value="BMS1 ribosome biogenesis factor"/>
    <property type="match status" value="1"/>
</dbReference>
<feature type="region of interest" description="Disordered" evidence="11">
    <location>
        <begin position="1"/>
        <end position="76"/>
    </location>
</feature>
<feature type="compositionally biased region" description="Acidic residues" evidence="11">
    <location>
        <begin position="474"/>
        <end position="492"/>
    </location>
</feature>
<evidence type="ECO:0000256" key="8">
    <source>
        <dbReference type="ARBA" id="ARBA00023242"/>
    </source>
</evidence>
<dbReference type="GO" id="GO:0000462">
    <property type="term" value="P:maturation of SSU-rRNA from tricistronic rRNA transcript (SSU-rRNA, 5.8S rRNA, LSU-rRNA)"/>
    <property type="evidence" value="ECO:0007669"/>
    <property type="project" value="TreeGrafter"/>
</dbReference>
<dbReference type="GO" id="GO:0034511">
    <property type="term" value="F:U3 snoRNA binding"/>
    <property type="evidence" value="ECO:0007669"/>
    <property type="project" value="TreeGrafter"/>
</dbReference>
<dbReference type="GO" id="GO:0032040">
    <property type="term" value="C:small-subunit processome"/>
    <property type="evidence" value="ECO:0007669"/>
    <property type="project" value="UniProtKB-ARBA"/>
</dbReference>
<evidence type="ECO:0000259" key="12">
    <source>
        <dbReference type="PROSITE" id="PS51714"/>
    </source>
</evidence>
<dbReference type="SMART" id="SM01362">
    <property type="entry name" value="DUF663"/>
    <property type="match status" value="1"/>
</dbReference>
<dbReference type="GO" id="GO:0030686">
    <property type="term" value="C:90S preribosome"/>
    <property type="evidence" value="ECO:0007669"/>
    <property type="project" value="TreeGrafter"/>
</dbReference>
<evidence type="ECO:0000313" key="13">
    <source>
        <dbReference type="EMBL" id="OWA51892.1"/>
    </source>
</evidence>
<dbReference type="InterPro" id="IPR037875">
    <property type="entry name" value="Bms1_N"/>
</dbReference>
<dbReference type="InterPro" id="IPR012948">
    <property type="entry name" value="AARP2CN"/>
</dbReference>
<dbReference type="GO" id="GO:0005525">
    <property type="term" value="F:GTP binding"/>
    <property type="evidence" value="ECO:0007669"/>
    <property type="project" value="UniProtKB-KW"/>
</dbReference>
<organism evidence="13 14">
    <name type="scientific">Hypsibius exemplaris</name>
    <name type="common">Freshwater tardigrade</name>
    <dbReference type="NCBI Taxonomy" id="2072580"/>
    <lineage>
        <taxon>Eukaryota</taxon>
        <taxon>Metazoa</taxon>
        <taxon>Ecdysozoa</taxon>
        <taxon>Tardigrada</taxon>
        <taxon>Eutardigrada</taxon>
        <taxon>Parachela</taxon>
        <taxon>Hypsibioidea</taxon>
        <taxon>Hypsibiidae</taxon>
        <taxon>Hypsibius</taxon>
    </lineage>
</organism>
<evidence type="ECO:0000256" key="1">
    <source>
        <dbReference type="ARBA" id="ARBA00004604"/>
    </source>
</evidence>
<comment type="similarity">
    <text evidence="10">Belongs to the TRAFAC class translation factor GTPase superfamily. Bms1-like GTPase family. BMS1 subfamily.</text>
</comment>
<dbReference type="SMART" id="SM00785">
    <property type="entry name" value="AARP2CN"/>
    <property type="match status" value="1"/>
</dbReference>